<feature type="domain" description="Protein kinase" evidence="8">
    <location>
        <begin position="547"/>
        <end position="842"/>
    </location>
</feature>
<dbReference type="Proteomes" id="UP001498398">
    <property type="component" value="Unassembled WGS sequence"/>
</dbReference>
<dbReference type="PANTHER" id="PTHR22974">
    <property type="entry name" value="MIXED LINEAGE PROTEIN KINASE"/>
    <property type="match status" value="1"/>
</dbReference>
<keyword evidence="2 9" id="KW-0808">Transferase</keyword>
<dbReference type="SUPFAM" id="SSF56112">
    <property type="entry name" value="Protein kinase-like (PK-like)"/>
    <property type="match status" value="1"/>
</dbReference>
<name>A0ABR1JYB5_9AGAR</name>
<dbReference type="Pfam" id="PF00069">
    <property type="entry name" value="Pkinase"/>
    <property type="match status" value="1"/>
</dbReference>
<evidence type="ECO:0000256" key="6">
    <source>
        <dbReference type="PROSITE-ProRule" id="PRU10141"/>
    </source>
</evidence>
<keyword evidence="5 6" id="KW-0067">ATP-binding</keyword>
<evidence type="ECO:0000313" key="10">
    <source>
        <dbReference type="Proteomes" id="UP001498398"/>
    </source>
</evidence>
<feature type="compositionally biased region" description="Basic and acidic residues" evidence="7">
    <location>
        <begin position="476"/>
        <end position="492"/>
    </location>
</feature>
<accession>A0ABR1JYB5</accession>
<evidence type="ECO:0000256" key="5">
    <source>
        <dbReference type="ARBA" id="ARBA00022840"/>
    </source>
</evidence>
<proteinExistence type="predicted"/>
<feature type="compositionally biased region" description="Basic and acidic residues" evidence="7">
    <location>
        <begin position="135"/>
        <end position="150"/>
    </location>
</feature>
<sequence length="927" mass="102455">MMSSTPKTSVDSPSSFDIDSVIEDVSFEYNLDDYGNIIRTSKGSSKSNHSTPPTPVEPDDKRTLFLDSPTPRRASLSRSESAYPVMNGPPTATSERDRNPARSFHRVASGPIPTTATTAPADAPPIRFPSYPRRLVTDQARRKRTTDELSAKLQPLSDYEEKENIASSGEDVPTSISPGAGPSRALRAVYGSRPLGEVQRNATRAKATKAMHQFGRISEAETEEESDAGHDLYSSAHPPSSTADDTDTDDPDVLPVRPRLQATASVGALPLSSSQNNRPRRSASLSDALYFEEENARPAPPPPRTTTSKPGTSLGLRREVPVIPPRRSSPEEEDDSEVPPTEHVRRRSSSPQDSLNPSHKRRDSDTLRSALPYPSSSNLANAVVDPPRRSPTMAERAVPRRLSPSTKNLVSSSSRTTTQDQPEPLKHRRSPTAPEPGTGSDALRGEQGGLGKTWAAGDRDSGSAHDVSVAGQMSRGDVRHPSREYKERRDSGGLDPSVAAGQVAPQQQQPVNRERSSRSQQQAAQRHPSMALSLGMQRNLLVNKKAYAKLDLLGKGGSSKVYRVMTGNNEIYACKRVQLEKVDSDTMNGYMNEISLLKRLDGNKNIIRLIDSEVRSGQGGGKGSLALVMECGEIDLARLMAERACQPLDMVWVAYYWQQMLQAVQVIHDEKIVHSDLKPANFVLVKGQLKLIDFGIANAIANDTTNIQRDHQIGTLNYMSPEAIELPDGMRRLKVGRASDVWSLGCILYQMIYGRPPFFHFQPLQKMKAIPDPSYVIEYPEYAIPLSPKSSSSSPLQTTPPQKMDHLKVKVREDVIDTMKACLSRHPKERITIPDLLKEGWLNMKEKPKGAPQEDVDILSLMGSDETMINPYYMRQLLQYGIMLGQKSVREPDTCMSLDPDSLMKEGERLVKELKKLQLEERKKERS</sequence>
<keyword evidence="10" id="KW-1185">Reference proteome</keyword>
<dbReference type="GO" id="GO:0004712">
    <property type="term" value="F:protein serine/threonine/tyrosine kinase activity"/>
    <property type="evidence" value="ECO:0007669"/>
    <property type="project" value="UniProtKB-EC"/>
</dbReference>
<dbReference type="SMART" id="SM00220">
    <property type="entry name" value="S_TKc"/>
    <property type="match status" value="1"/>
</dbReference>
<dbReference type="CDD" id="cd14131">
    <property type="entry name" value="PKc_Mps1"/>
    <property type="match status" value="1"/>
</dbReference>
<gene>
    <name evidence="9" type="primary">MPS1</name>
    <name evidence="9" type="ORF">VKT23_003656</name>
</gene>
<feature type="compositionally biased region" description="Polar residues" evidence="7">
    <location>
        <begin position="38"/>
        <end position="51"/>
    </location>
</feature>
<keyword evidence="1" id="KW-0723">Serine/threonine-protein kinase</keyword>
<dbReference type="PANTHER" id="PTHR22974:SF21">
    <property type="entry name" value="DUAL SPECIFICITY PROTEIN KINASE TTK"/>
    <property type="match status" value="1"/>
</dbReference>
<dbReference type="EC" id="2.7.12.1" evidence="9"/>
<feature type="region of interest" description="Disordered" evidence="7">
    <location>
        <begin position="37"/>
        <end position="532"/>
    </location>
</feature>
<evidence type="ECO:0000256" key="4">
    <source>
        <dbReference type="ARBA" id="ARBA00022777"/>
    </source>
</evidence>
<dbReference type="EMBL" id="JBANRG010000003">
    <property type="protein sequence ID" value="KAK7469165.1"/>
    <property type="molecule type" value="Genomic_DNA"/>
</dbReference>
<reference evidence="9 10" key="1">
    <citation type="submission" date="2024-01" db="EMBL/GenBank/DDBJ databases">
        <title>A draft genome for the cacao thread blight pathogen Marasmiellus scandens.</title>
        <authorList>
            <person name="Baruah I.K."/>
            <person name="Leung J."/>
            <person name="Bukari Y."/>
            <person name="Amoako-Attah I."/>
            <person name="Meinhardt L.W."/>
            <person name="Bailey B.A."/>
            <person name="Cohen S.P."/>
        </authorList>
    </citation>
    <scope>NUCLEOTIDE SEQUENCE [LARGE SCALE GENOMIC DNA]</scope>
    <source>
        <strain evidence="9 10">GH-19</strain>
    </source>
</reference>
<evidence type="ECO:0000259" key="8">
    <source>
        <dbReference type="PROSITE" id="PS50011"/>
    </source>
</evidence>
<protein>
    <submittedName>
        <fullName evidence="9">Serine/threonine kinase mps1</fullName>
        <ecNumber evidence="9">2.7.12.1</ecNumber>
    </submittedName>
</protein>
<dbReference type="InterPro" id="IPR000719">
    <property type="entry name" value="Prot_kinase_dom"/>
</dbReference>
<evidence type="ECO:0000256" key="1">
    <source>
        <dbReference type="ARBA" id="ARBA00022527"/>
    </source>
</evidence>
<dbReference type="InterPro" id="IPR027084">
    <property type="entry name" value="Mps1_cat"/>
</dbReference>
<feature type="compositionally biased region" description="Polar residues" evidence="7">
    <location>
        <begin position="403"/>
        <end position="421"/>
    </location>
</feature>
<dbReference type="Gene3D" id="1.10.510.10">
    <property type="entry name" value="Transferase(Phosphotransferase) domain 1"/>
    <property type="match status" value="1"/>
</dbReference>
<dbReference type="PROSITE" id="PS00108">
    <property type="entry name" value="PROTEIN_KINASE_ST"/>
    <property type="match status" value="1"/>
</dbReference>
<feature type="binding site" evidence="6">
    <location>
        <position position="575"/>
    </location>
    <ligand>
        <name>ATP</name>
        <dbReference type="ChEBI" id="CHEBI:30616"/>
    </ligand>
</feature>
<feature type="compositionally biased region" description="Low complexity" evidence="7">
    <location>
        <begin position="496"/>
        <end position="511"/>
    </location>
</feature>
<dbReference type="InterPro" id="IPR011009">
    <property type="entry name" value="Kinase-like_dom_sf"/>
</dbReference>
<keyword evidence="3 6" id="KW-0547">Nucleotide-binding</keyword>
<evidence type="ECO:0000313" key="9">
    <source>
        <dbReference type="EMBL" id="KAK7469165.1"/>
    </source>
</evidence>
<organism evidence="9 10">
    <name type="scientific">Marasmiellus scandens</name>
    <dbReference type="NCBI Taxonomy" id="2682957"/>
    <lineage>
        <taxon>Eukaryota</taxon>
        <taxon>Fungi</taxon>
        <taxon>Dikarya</taxon>
        <taxon>Basidiomycota</taxon>
        <taxon>Agaricomycotina</taxon>
        <taxon>Agaricomycetes</taxon>
        <taxon>Agaricomycetidae</taxon>
        <taxon>Agaricales</taxon>
        <taxon>Marasmiineae</taxon>
        <taxon>Omphalotaceae</taxon>
        <taxon>Marasmiellus</taxon>
    </lineage>
</organism>
<dbReference type="InterPro" id="IPR008271">
    <property type="entry name" value="Ser/Thr_kinase_AS"/>
</dbReference>
<evidence type="ECO:0000256" key="2">
    <source>
        <dbReference type="ARBA" id="ARBA00022679"/>
    </source>
</evidence>
<evidence type="ECO:0000256" key="7">
    <source>
        <dbReference type="SAM" id="MobiDB-lite"/>
    </source>
</evidence>
<dbReference type="PROSITE" id="PS50011">
    <property type="entry name" value="PROTEIN_KINASE_DOM"/>
    <property type="match status" value="1"/>
</dbReference>
<dbReference type="PROSITE" id="PS00107">
    <property type="entry name" value="PROTEIN_KINASE_ATP"/>
    <property type="match status" value="1"/>
</dbReference>
<keyword evidence="4 9" id="KW-0418">Kinase</keyword>
<dbReference type="Gene3D" id="3.30.200.20">
    <property type="entry name" value="Phosphorylase Kinase, domain 1"/>
    <property type="match status" value="1"/>
</dbReference>
<dbReference type="InterPro" id="IPR017441">
    <property type="entry name" value="Protein_kinase_ATP_BS"/>
</dbReference>
<comment type="caution">
    <text evidence="9">The sequence shown here is derived from an EMBL/GenBank/DDBJ whole genome shotgun (WGS) entry which is preliminary data.</text>
</comment>
<evidence type="ECO:0000256" key="3">
    <source>
        <dbReference type="ARBA" id="ARBA00022741"/>
    </source>
</evidence>